<keyword evidence="2" id="KW-0805">Transcription regulation</keyword>
<dbReference type="GO" id="GO:0005829">
    <property type="term" value="C:cytosol"/>
    <property type="evidence" value="ECO:0007669"/>
    <property type="project" value="TreeGrafter"/>
</dbReference>
<keyword evidence="7" id="KW-1185">Reference proteome</keyword>
<dbReference type="InterPro" id="IPR000847">
    <property type="entry name" value="LysR_HTH_N"/>
</dbReference>
<dbReference type="Pfam" id="PF03466">
    <property type="entry name" value="LysR_substrate"/>
    <property type="match status" value="1"/>
</dbReference>
<feature type="domain" description="HTH lysR-type" evidence="5">
    <location>
        <begin position="1"/>
        <end position="59"/>
    </location>
</feature>
<evidence type="ECO:0000259" key="5">
    <source>
        <dbReference type="PROSITE" id="PS50931"/>
    </source>
</evidence>
<dbReference type="PRINTS" id="PR00039">
    <property type="entry name" value="HTHLYSR"/>
</dbReference>
<keyword evidence="4" id="KW-0804">Transcription</keyword>
<evidence type="ECO:0000313" key="7">
    <source>
        <dbReference type="Proteomes" id="UP000639775"/>
    </source>
</evidence>
<evidence type="ECO:0000256" key="2">
    <source>
        <dbReference type="ARBA" id="ARBA00023015"/>
    </source>
</evidence>
<dbReference type="GO" id="GO:0003700">
    <property type="term" value="F:DNA-binding transcription factor activity"/>
    <property type="evidence" value="ECO:0007669"/>
    <property type="project" value="InterPro"/>
</dbReference>
<protein>
    <submittedName>
        <fullName evidence="6">LysR family transcriptional regulator</fullName>
    </submittedName>
</protein>
<dbReference type="PANTHER" id="PTHR30419">
    <property type="entry name" value="HTH-TYPE TRANSCRIPTIONAL REGULATOR YBHD"/>
    <property type="match status" value="1"/>
</dbReference>
<evidence type="ECO:0000313" key="6">
    <source>
        <dbReference type="EMBL" id="NHQ76068.1"/>
    </source>
</evidence>
<dbReference type="CDD" id="cd05466">
    <property type="entry name" value="PBP2_LTTR_substrate"/>
    <property type="match status" value="1"/>
</dbReference>
<dbReference type="Gene3D" id="1.10.10.10">
    <property type="entry name" value="Winged helix-like DNA-binding domain superfamily/Winged helix DNA-binding domain"/>
    <property type="match status" value="1"/>
</dbReference>
<dbReference type="PROSITE" id="PS50931">
    <property type="entry name" value="HTH_LYSR"/>
    <property type="match status" value="1"/>
</dbReference>
<dbReference type="RefSeq" id="WP_167200573.1">
    <property type="nucleotide sequence ID" value="NZ_JAAORB010000070.1"/>
</dbReference>
<dbReference type="InterPro" id="IPR005119">
    <property type="entry name" value="LysR_subst-bd"/>
</dbReference>
<evidence type="ECO:0000256" key="4">
    <source>
        <dbReference type="ARBA" id="ARBA00023163"/>
    </source>
</evidence>
<proteinExistence type="inferred from homology"/>
<organism evidence="6 7">
    <name type="scientific">Roseovarius gahaiensis</name>
    <dbReference type="NCBI Taxonomy" id="2716691"/>
    <lineage>
        <taxon>Bacteria</taxon>
        <taxon>Pseudomonadati</taxon>
        <taxon>Pseudomonadota</taxon>
        <taxon>Alphaproteobacteria</taxon>
        <taxon>Rhodobacterales</taxon>
        <taxon>Roseobacteraceae</taxon>
        <taxon>Roseovarius</taxon>
    </lineage>
</organism>
<dbReference type="SUPFAM" id="SSF53850">
    <property type="entry name" value="Periplasmic binding protein-like II"/>
    <property type="match status" value="1"/>
</dbReference>
<sequence>MRDIRHVKIVKALDAHRNFARASEALCMSQSALSRALLRIEDTLGVELFERTRTSVVPTVYAEIILQRSDNLISAFDDMLQSIEAKRHQDERGVRISVGPYAAEAIGLLGFSTHASSDRTFNGKLFIRDWRTCLEDLIEKRSDLAITDTRSAQEYPELASEVLGGGSALFFCGSQHPLAKQTILSWIDLMQFPWATTLAQNRWLDLLPGNLGAAGRVDPVTGDFVPAICVDNFSAMVAAVKEGRAISVAPAAFIADELKRGDLVTLPISEPWLTMEYGLIWRRNQTWSPNLRRFVKTLKDIQQASSYDSFSI</sequence>
<dbReference type="GO" id="GO:0003677">
    <property type="term" value="F:DNA binding"/>
    <property type="evidence" value="ECO:0007669"/>
    <property type="project" value="UniProtKB-KW"/>
</dbReference>
<accession>A0A967EG40</accession>
<dbReference type="Pfam" id="PF00126">
    <property type="entry name" value="HTH_1"/>
    <property type="match status" value="1"/>
</dbReference>
<gene>
    <name evidence="6" type="ORF">HAT86_16610</name>
</gene>
<dbReference type="InterPro" id="IPR036388">
    <property type="entry name" value="WH-like_DNA-bd_sf"/>
</dbReference>
<dbReference type="SUPFAM" id="SSF46785">
    <property type="entry name" value="Winged helix' DNA-binding domain"/>
    <property type="match status" value="1"/>
</dbReference>
<keyword evidence="3" id="KW-0238">DNA-binding</keyword>
<name>A0A967EG40_9RHOB</name>
<dbReference type="PANTHER" id="PTHR30419:SF8">
    <property type="entry name" value="NITROGEN ASSIMILATION TRANSCRIPTIONAL ACTIVATOR-RELATED"/>
    <property type="match status" value="1"/>
</dbReference>
<dbReference type="InterPro" id="IPR036390">
    <property type="entry name" value="WH_DNA-bd_sf"/>
</dbReference>
<comment type="caution">
    <text evidence="6">The sequence shown here is derived from an EMBL/GenBank/DDBJ whole genome shotgun (WGS) entry which is preliminary data.</text>
</comment>
<evidence type="ECO:0000256" key="1">
    <source>
        <dbReference type="ARBA" id="ARBA00009437"/>
    </source>
</evidence>
<reference evidence="6" key="1">
    <citation type="submission" date="2020-03" db="EMBL/GenBank/DDBJ databases">
        <title>Roseovarius gahaiensis sp. nov., isolated from Gahai Saline Lake, China.</title>
        <authorList>
            <person name="Sun X."/>
        </authorList>
    </citation>
    <scope>NUCLEOTIDE SEQUENCE</scope>
    <source>
        <strain evidence="6">GH877</strain>
    </source>
</reference>
<dbReference type="Gene3D" id="3.40.190.10">
    <property type="entry name" value="Periplasmic binding protein-like II"/>
    <property type="match status" value="2"/>
</dbReference>
<evidence type="ECO:0000256" key="3">
    <source>
        <dbReference type="ARBA" id="ARBA00023125"/>
    </source>
</evidence>
<dbReference type="Proteomes" id="UP000639775">
    <property type="component" value="Unassembled WGS sequence"/>
</dbReference>
<comment type="similarity">
    <text evidence="1">Belongs to the LysR transcriptional regulatory family.</text>
</comment>
<dbReference type="AlphaFoldDB" id="A0A967EG40"/>
<dbReference type="EMBL" id="JAAORB010000070">
    <property type="protein sequence ID" value="NHQ76068.1"/>
    <property type="molecule type" value="Genomic_DNA"/>
</dbReference>
<dbReference type="InterPro" id="IPR050950">
    <property type="entry name" value="HTH-type_LysR_regulators"/>
</dbReference>